<dbReference type="InterPro" id="IPR045844">
    <property type="entry name" value="RRM_Ist3-like"/>
</dbReference>
<dbReference type="InterPro" id="IPR051847">
    <property type="entry name" value="RNA_proc/Spliceosome_comp"/>
</dbReference>
<dbReference type="AlphaFoldDB" id="A0AAF0F3L2"/>
<evidence type="ECO:0000256" key="1">
    <source>
        <dbReference type="ARBA" id="ARBA00022884"/>
    </source>
</evidence>
<dbReference type="PANTHER" id="PTHR45880">
    <property type="entry name" value="RNA-BINDING MOTIF PROTEIN, X-LINKED 2"/>
    <property type="match status" value="1"/>
</dbReference>
<evidence type="ECO:0000256" key="3">
    <source>
        <dbReference type="SAM" id="MobiDB-lite"/>
    </source>
</evidence>
<feature type="compositionally biased region" description="Basic and acidic residues" evidence="3">
    <location>
        <begin position="243"/>
        <end position="252"/>
    </location>
</feature>
<feature type="domain" description="RRM" evidence="4">
    <location>
        <begin position="33"/>
        <end position="125"/>
    </location>
</feature>
<evidence type="ECO:0000259" key="4">
    <source>
        <dbReference type="PROSITE" id="PS50102"/>
    </source>
</evidence>
<dbReference type="CDD" id="cd12411">
    <property type="entry name" value="RRM_ist3_like"/>
    <property type="match status" value="1"/>
</dbReference>
<evidence type="ECO:0000256" key="2">
    <source>
        <dbReference type="PROSITE-ProRule" id="PRU00176"/>
    </source>
</evidence>
<dbReference type="SUPFAM" id="SSF54928">
    <property type="entry name" value="RNA-binding domain, RBD"/>
    <property type="match status" value="1"/>
</dbReference>
<dbReference type="EMBL" id="CP119962">
    <property type="protein sequence ID" value="WFD40145.1"/>
    <property type="molecule type" value="Genomic_DNA"/>
</dbReference>
<feature type="compositionally biased region" description="Basic and acidic residues" evidence="3">
    <location>
        <begin position="174"/>
        <end position="189"/>
    </location>
</feature>
<dbReference type="GO" id="GO:0003723">
    <property type="term" value="F:RNA binding"/>
    <property type="evidence" value="ECO:0007669"/>
    <property type="project" value="UniProtKB-UniRule"/>
</dbReference>
<name>A0AAF0F3L2_9BASI</name>
<dbReference type="Proteomes" id="UP001217754">
    <property type="component" value="Chromosome 5"/>
</dbReference>
<dbReference type="InterPro" id="IPR012677">
    <property type="entry name" value="Nucleotide-bd_a/b_plait_sf"/>
</dbReference>
<dbReference type="GO" id="GO:0005686">
    <property type="term" value="C:U2 snRNP"/>
    <property type="evidence" value="ECO:0007669"/>
    <property type="project" value="TreeGrafter"/>
</dbReference>
<dbReference type="InterPro" id="IPR000504">
    <property type="entry name" value="RRM_dom"/>
</dbReference>
<dbReference type="InterPro" id="IPR035979">
    <property type="entry name" value="RBD_domain_sf"/>
</dbReference>
<feature type="compositionally biased region" description="Basic and acidic residues" evidence="3">
    <location>
        <begin position="261"/>
        <end position="279"/>
    </location>
</feature>
<dbReference type="GO" id="GO:0000398">
    <property type="term" value="P:mRNA splicing, via spliceosome"/>
    <property type="evidence" value="ECO:0007669"/>
    <property type="project" value="InterPro"/>
</dbReference>
<dbReference type="GeneID" id="85226782"/>
<evidence type="ECO:0000313" key="6">
    <source>
        <dbReference type="Proteomes" id="UP001217754"/>
    </source>
</evidence>
<dbReference type="PROSITE" id="PS50102">
    <property type="entry name" value="RRM"/>
    <property type="match status" value="1"/>
</dbReference>
<keyword evidence="1 2" id="KW-0694">RNA-binding</keyword>
<protein>
    <submittedName>
        <fullName evidence="5">RNA-binding protein Cwf29</fullName>
    </submittedName>
</protein>
<feature type="region of interest" description="Disordered" evidence="3">
    <location>
        <begin position="64"/>
        <end position="87"/>
    </location>
</feature>
<dbReference type="SMART" id="SM00360">
    <property type="entry name" value="RRM"/>
    <property type="match status" value="1"/>
</dbReference>
<evidence type="ECO:0000313" key="5">
    <source>
        <dbReference type="EMBL" id="WFD40145.1"/>
    </source>
</evidence>
<dbReference type="Gene3D" id="3.30.70.330">
    <property type="match status" value="1"/>
</dbReference>
<dbReference type="PANTHER" id="PTHR45880:SF1">
    <property type="entry name" value="RNA-BINDING MOTIF PROTEIN, X-LINKED 2"/>
    <property type="match status" value="1"/>
</dbReference>
<dbReference type="RefSeq" id="XP_060123042.1">
    <property type="nucleotide sequence ID" value="XM_060267059.1"/>
</dbReference>
<organism evidence="5 6">
    <name type="scientific">Malassezia japonica</name>
    <dbReference type="NCBI Taxonomy" id="223818"/>
    <lineage>
        <taxon>Eukaryota</taxon>
        <taxon>Fungi</taxon>
        <taxon>Dikarya</taxon>
        <taxon>Basidiomycota</taxon>
        <taxon>Ustilaginomycotina</taxon>
        <taxon>Malasseziomycetes</taxon>
        <taxon>Malasseziales</taxon>
        <taxon>Malasseziaceae</taxon>
        <taxon>Malassezia</taxon>
    </lineage>
</organism>
<dbReference type="Pfam" id="PF16367">
    <property type="entry name" value="RRM_7"/>
    <property type="match status" value="1"/>
</dbReference>
<feature type="region of interest" description="Disordered" evidence="3">
    <location>
        <begin position="171"/>
        <end position="323"/>
    </location>
</feature>
<dbReference type="GO" id="GO:0071011">
    <property type="term" value="C:precatalytic spliceosome"/>
    <property type="evidence" value="ECO:0007669"/>
    <property type="project" value="TreeGrafter"/>
</dbReference>
<sequence>MNSVRDIQRRNEQELELGLVGSGSWHEQYKDSAYIYVGGLPFDLTEGDVITIFSQFGEVMNIHLPKPREEAKEERGRDGRPQKQPRHRGFGFLMYEDQRSTILAVDNLNGAQVLGRTLRVDHVANFKHERVPDADGNLVEPDEQAFNCAPPETVVDEEPEDDIDLSDPMAAYIADEKKKRRPSETDEERRRRKERRREKERGERGDERRRSHRHDSERHRSHRHHHDSDRGDSERRRSHRHRHDSEQGDSERRRSHRHDRRAPPDSPDREKERRPDRSASPHRRTPAARDTPREATPPGDVTPPYPAGDATPPYPRGLRAATP</sequence>
<reference evidence="5" key="1">
    <citation type="submission" date="2023-03" db="EMBL/GenBank/DDBJ databases">
        <title>Mating type loci evolution in Malassezia.</title>
        <authorList>
            <person name="Coelho M.A."/>
        </authorList>
    </citation>
    <scope>NUCLEOTIDE SEQUENCE</scope>
    <source>
        <strain evidence="5">CBS 9431</strain>
    </source>
</reference>
<accession>A0AAF0F3L2</accession>
<proteinExistence type="predicted"/>
<feature type="compositionally biased region" description="Basic and acidic residues" evidence="3">
    <location>
        <begin position="226"/>
        <end position="235"/>
    </location>
</feature>
<feature type="compositionally biased region" description="Basic and acidic residues" evidence="3">
    <location>
        <begin position="197"/>
        <end position="218"/>
    </location>
</feature>
<gene>
    <name evidence="5" type="primary">cwf29</name>
    <name evidence="5" type="ORF">MJAP1_003131</name>
</gene>
<dbReference type="GO" id="GO:0071013">
    <property type="term" value="C:catalytic step 2 spliceosome"/>
    <property type="evidence" value="ECO:0007669"/>
    <property type="project" value="TreeGrafter"/>
</dbReference>
<keyword evidence="6" id="KW-1185">Reference proteome</keyword>
<feature type="compositionally biased region" description="Basic and acidic residues" evidence="3">
    <location>
        <begin position="66"/>
        <end position="81"/>
    </location>
</feature>